<evidence type="ECO:0000256" key="4">
    <source>
        <dbReference type="ARBA" id="ARBA00012513"/>
    </source>
</evidence>
<dbReference type="Pfam" id="PF08263">
    <property type="entry name" value="LRRNT_2"/>
    <property type="match status" value="1"/>
</dbReference>
<dbReference type="FunFam" id="3.80.10.10:FF:000095">
    <property type="entry name" value="LRR receptor-like serine/threonine-protein kinase GSO1"/>
    <property type="match status" value="1"/>
</dbReference>
<dbReference type="AlphaFoldDB" id="A0A8S0S9F2"/>
<dbReference type="InterPro" id="IPR008271">
    <property type="entry name" value="Ser/Thr_kinase_AS"/>
</dbReference>
<dbReference type="InterPro" id="IPR045381">
    <property type="entry name" value="BRI1_island_dom"/>
</dbReference>
<dbReference type="GO" id="GO:0005524">
    <property type="term" value="F:ATP binding"/>
    <property type="evidence" value="ECO:0007669"/>
    <property type="project" value="UniProtKB-UniRule"/>
</dbReference>
<keyword evidence="13" id="KW-0677">Repeat</keyword>
<dbReference type="GO" id="GO:0005886">
    <property type="term" value="C:plasma membrane"/>
    <property type="evidence" value="ECO:0007669"/>
    <property type="project" value="UniProtKB-SubCell"/>
</dbReference>
<evidence type="ECO:0000256" key="14">
    <source>
        <dbReference type="ARBA" id="ARBA00022741"/>
    </source>
</evidence>
<keyword evidence="9" id="KW-0754">Steroid-binding</keyword>
<accession>A0A8S0S9F2</accession>
<dbReference type="CDD" id="cd14066">
    <property type="entry name" value="STKc_IRAK"/>
    <property type="match status" value="1"/>
</dbReference>
<dbReference type="Gene3D" id="3.30.200.20">
    <property type="entry name" value="Phosphorylase Kinase, domain 1"/>
    <property type="match status" value="1"/>
</dbReference>
<feature type="transmembrane region" description="Helical" evidence="25">
    <location>
        <begin position="804"/>
        <end position="827"/>
    </location>
</feature>
<evidence type="ECO:0000256" key="13">
    <source>
        <dbReference type="ARBA" id="ARBA00022737"/>
    </source>
</evidence>
<comment type="similarity">
    <text evidence="3">Belongs to the RLP family.</text>
</comment>
<keyword evidence="18" id="KW-0446">Lipid-binding</keyword>
<dbReference type="Gene3D" id="1.10.510.10">
    <property type="entry name" value="Transferase(Phosphotransferase) domain 1"/>
    <property type="match status" value="1"/>
</dbReference>
<dbReference type="Proteomes" id="UP000594638">
    <property type="component" value="Unassembled WGS sequence"/>
</dbReference>
<evidence type="ECO:0000256" key="21">
    <source>
        <dbReference type="ARBA" id="ARBA00023180"/>
    </source>
</evidence>
<keyword evidence="7" id="KW-0597">Phosphoprotein</keyword>
<dbReference type="GO" id="GO:0051707">
    <property type="term" value="P:response to other organism"/>
    <property type="evidence" value="ECO:0007669"/>
    <property type="project" value="UniProtKB-ARBA"/>
</dbReference>
<dbReference type="FunFam" id="1.10.510.10:FF:000291">
    <property type="entry name" value="Brassinosteroid LRR receptor kinase"/>
    <property type="match status" value="1"/>
</dbReference>
<dbReference type="GO" id="GO:0009742">
    <property type="term" value="P:brassinosteroid mediated signaling pathway"/>
    <property type="evidence" value="ECO:0007669"/>
    <property type="project" value="UniProtKB-ARBA"/>
</dbReference>
<dbReference type="SUPFAM" id="SSF52047">
    <property type="entry name" value="RNI-like"/>
    <property type="match status" value="1"/>
</dbReference>
<keyword evidence="16 24" id="KW-0067">ATP-binding</keyword>
<keyword evidence="17 25" id="KW-1133">Transmembrane helix</keyword>
<reference evidence="27 28" key="1">
    <citation type="submission" date="2019-12" db="EMBL/GenBank/DDBJ databases">
        <authorList>
            <person name="Alioto T."/>
            <person name="Alioto T."/>
            <person name="Gomez Garrido J."/>
        </authorList>
    </citation>
    <scope>NUCLEOTIDE SEQUENCE [LARGE SCALE GENOMIC DNA]</scope>
</reference>
<dbReference type="PANTHER" id="PTHR48053">
    <property type="entry name" value="LEUCINE RICH REPEAT FAMILY PROTEIN, EXPRESSED"/>
    <property type="match status" value="1"/>
</dbReference>
<dbReference type="InterPro" id="IPR051716">
    <property type="entry name" value="Plant_RL_S/T_kinase"/>
</dbReference>
<evidence type="ECO:0000256" key="25">
    <source>
        <dbReference type="SAM" id="Phobius"/>
    </source>
</evidence>
<dbReference type="SUPFAM" id="SSF52058">
    <property type="entry name" value="L domain-like"/>
    <property type="match status" value="1"/>
</dbReference>
<dbReference type="InterPro" id="IPR003591">
    <property type="entry name" value="Leu-rich_rpt_typical-subtyp"/>
</dbReference>
<comment type="similarity">
    <text evidence="2">Belongs to the protein kinase superfamily. Ser/Thr protein kinase family.</text>
</comment>
<dbReference type="GO" id="GO:0004674">
    <property type="term" value="F:protein serine/threonine kinase activity"/>
    <property type="evidence" value="ECO:0007669"/>
    <property type="project" value="UniProtKB-KW"/>
</dbReference>
<organism evidence="27 28">
    <name type="scientific">Olea europaea subsp. europaea</name>
    <dbReference type="NCBI Taxonomy" id="158383"/>
    <lineage>
        <taxon>Eukaryota</taxon>
        <taxon>Viridiplantae</taxon>
        <taxon>Streptophyta</taxon>
        <taxon>Embryophyta</taxon>
        <taxon>Tracheophyta</taxon>
        <taxon>Spermatophyta</taxon>
        <taxon>Magnoliopsida</taxon>
        <taxon>eudicotyledons</taxon>
        <taxon>Gunneridae</taxon>
        <taxon>Pentapetalae</taxon>
        <taxon>asterids</taxon>
        <taxon>lamiids</taxon>
        <taxon>Lamiales</taxon>
        <taxon>Oleaceae</taxon>
        <taxon>Oleeae</taxon>
        <taxon>Olea</taxon>
    </lineage>
</organism>
<dbReference type="Pfam" id="PF20141">
    <property type="entry name" value="Island"/>
    <property type="match status" value="1"/>
</dbReference>
<evidence type="ECO:0000256" key="9">
    <source>
        <dbReference type="ARBA" id="ARBA00022665"/>
    </source>
</evidence>
<dbReference type="InterPro" id="IPR017441">
    <property type="entry name" value="Protein_kinase_ATP_BS"/>
</dbReference>
<evidence type="ECO:0000256" key="18">
    <source>
        <dbReference type="ARBA" id="ARBA00023121"/>
    </source>
</evidence>
<evidence type="ECO:0000256" key="11">
    <source>
        <dbReference type="ARBA" id="ARBA00022692"/>
    </source>
</evidence>
<evidence type="ECO:0000256" key="20">
    <source>
        <dbReference type="ARBA" id="ARBA00023170"/>
    </source>
</evidence>
<comment type="catalytic activity">
    <reaction evidence="22">
        <text>L-threonyl-[protein] + ATP = O-phospho-L-threonyl-[protein] + ADP + H(+)</text>
        <dbReference type="Rhea" id="RHEA:46608"/>
        <dbReference type="Rhea" id="RHEA-COMP:11060"/>
        <dbReference type="Rhea" id="RHEA-COMP:11605"/>
        <dbReference type="ChEBI" id="CHEBI:15378"/>
        <dbReference type="ChEBI" id="CHEBI:30013"/>
        <dbReference type="ChEBI" id="CHEBI:30616"/>
        <dbReference type="ChEBI" id="CHEBI:61977"/>
        <dbReference type="ChEBI" id="CHEBI:456216"/>
        <dbReference type="EC" id="2.7.11.1"/>
    </reaction>
</comment>
<keyword evidence="28" id="KW-1185">Reference proteome</keyword>
<sequence>MKTDKNLAKNLFLCCHQLFIIFVLFISFCFQQISSATTPNGLIRDSQKLISFKNSLPNPTELRDWQSTISPCNFTGVSCKNYRVSSIDLSDSRLNTNFSSVANFLLGIQNLESLVLRNTSLSGALTSASRLTCTSFLNSIDLAENGISGPVTDISILGVCSGLVFLNLSGNFMDPFGKETTRGFPAGLSSLHVLDISYNNISAPNVVSWFISNEFAELQNLSLKGNKMTGSLQELNFKNLMYLDLSTNNFSSNFPRIDDCSKLQHLDLSSNKFFGDVGDSLSGCGKLSFLNLTSNKLTGTVPKLPSGSMQYLYLQENGFQGVFPPFLSDLCSTLVELDLSNNNLTGTVPESFVTCSALVLLDISNNNFSGELPVDTLLKLSKMKNLMLSSNNFVGYLPDSFSTLLNLETLDVSSNSITGLIPSGICQDPRNRLQALYLQNNLFSGPIPESLSNCSQLVSLDLSFNYLTGTIPSSLGSLSKLKDMIMWLNQLHGEIPQELMYLSNLENLILDFNDLTGSIPASLSNCTNLNWISLSNNHLSGQIPASLGRLNSLAILKLGNNSFSGSIPGELGDCHNLLWLDLNTNLLNGTIPPALFKQSGNIAVAVLTGKRYVYIKNDGSKQCHGAGNLLEFGEIREEQLNRISTRHPCNFTRVYRGITEPTFNHNGSMIFLDLSYNKLEGSIPKELGSMYYCFVLNLGHNDLSGPIPQELGGLKSVAILDLSYNKLNGTIPQSLKSLTSLGEADMSNNNLSGMIPESAQFVTFPEYKFANNSGLCGIPLPACGPKADAGSSQHPKSHRRQASLVGSVATGLLFSLFCVFGVVIVVLEIRKRRRKRKEAAFEVYMDNNSNSATATGNWKLSARDALSINLATFEKPLWKLTFGDLLEATNGFHNDSVIGSGGFGDVYKAQLKDGSVVAIKKLIHVSGQGDREFTAEMRTIGKIKHRNLVPLLGYCKVGEERLLVYEYMKYGSLEDVLRDRKKMGLKLNWAARRKIAIGAARGLAFLHNCNPLIIHRDMKSSNVLIDDNLEARVSDFGMARLMSAMDTHLSVSTLAGTPGYVPPEYYQSFRCSTKGDVYSYGVVLLELLSGRQPTDSADFGDNNLVGWVKQYAKLRISDVFDPELLKDDPTLEIELLQYLKVACACLDDRPWKRPTMIQVMAMFKEIQAGSGMDSTASTITEEVGDFSAVEGG</sequence>
<dbReference type="GO" id="GO:0005496">
    <property type="term" value="F:steroid binding"/>
    <property type="evidence" value="ECO:0007669"/>
    <property type="project" value="UniProtKB-KW"/>
</dbReference>
<evidence type="ECO:0000256" key="23">
    <source>
        <dbReference type="ARBA" id="ARBA00048679"/>
    </source>
</evidence>
<dbReference type="FunFam" id="3.80.10.10:FF:000383">
    <property type="entry name" value="Leucine-rich repeat receptor protein kinase EMS1"/>
    <property type="match status" value="1"/>
</dbReference>
<dbReference type="Gene3D" id="3.80.10.10">
    <property type="entry name" value="Ribonuclease Inhibitor"/>
    <property type="match status" value="1"/>
</dbReference>
<dbReference type="SMART" id="SM00369">
    <property type="entry name" value="LRR_TYP"/>
    <property type="match status" value="6"/>
</dbReference>
<evidence type="ECO:0000256" key="3">
    <source>
        <dbReference type="ARBA" id="ARBA00009592"/>
    </source>
</evidence>
<evidence type="ECO:0000313" key="27">
    <source>
        <dbReference type="EMBL" id="CAA2988800.1"/>
    </source>
</evidence>
<proteinExistence type="inferred from homology"/>
<evidence type="ECO:0000256" key="8">
    <source>
        <dbReference type="ARBA" id="ARBA00022614"/>
    </source>
</evidence>
<dbReference type="EMBL" id="CACTIH010004028">
    <property type="protein sequence ID" value="CAA2988800.1"/>
    <property type="molecule type" value="Genomic_DNA"/>
</dbReference>
<dbReference type="PROSITE" id="PS50011">
    <property type="entry name" value="PROTEIN_KINASE_DOM"/>
    <property type="match status" value="1"/>
</dbReference>
<dbReference type="SUPFAM" id="SSF56112">
    <property type="entry name" value="Protein kinase-like (PK-like)"/>
    <property type="match status" value="1"/>
</dbReference>
<evidence type="ECO:0000259" key="26">
    <source>
        <dbReference type="PROSITE" id="PS50011"/>
    </source>
</evidence>
<keyword evidence="11 25" id="KW-0812">Transmembrane</keyword>
<keyword evidence="19 25" id="KW-0472">Membrane</keyword>
<evidence type="ECO:0000256" key="15">
    <source>
        <dbReference type="ARBA" id="ARBA00022777"/>
    </source>
</evidence>
<evidence type="ECO:0000256" key="6">
    <source>
        <dbReference type="ARBA" id="ARBA00022527"/>
    </source>
</evidence>
<dbReference type="GO" id="GO:0009791">
    <property type="term" value="P:post-embryonic development"/>
    <property type="evidence" value="ECO:0007669"/>
    <property type="project" value="UniProtKB-ARBA"/>
</dbReference>
<dbReference type="FunFam" id="3.80.10.10:FF:000041">
    <property type="entry name" value="LRR receptor-like serine/threonine-protein kinase ERECTA"/>
    <property type="match status" value="1"/>
</dbReference>
<dbReference type="FunFam" id="3.30.200.20:FF:000150">
    <property type="entry name" value="serine/threonine-protein kinase BRI1-like 2"/>
    <property type="match status" value="1"/>
</dbReference>
<evidence type="ECO:0000256" key="2">
    <source>
        <dbReference type="ARBA" id="ARBA00008684"/>
    </source>
</evidence>
<dbReference type="FunFam" id="3.80.10.10:FF:000111">
    <property type="entry name" value="LRR receptor-like serine/threonine-protein kinase ERECTA"/>
    <property type="match status" value="1"/>
</dbReference>
<dbReference type="PROSITE" id="PS00108">
    <property type="entry name" value="PROTEIN_KINASE_ST"/>
    <property type="match status" value="1"/>
</dbReference>
<gene>
    <name evidence="27" type="ORF">OLEA9_A048653</name>
</gene>
<evidence type="ECO:0000256" key="24">
    <source>
        <dbReference type="PROSITE-ProRule" id="PRU10141"/>
    </source>
</evidence>
<keyword evidence="5" id="KW-1003">Cell membrane</keyword>
<dbReference type="InterPro" id="IPR000719">
    <property type="entry name" value="Prot_kinase_dom"/>
</dbReference>
<name>A0A8S0S9F2_OLEEU</name>
<dbReference type="EC" id="2.7.11.1" evidence="4"/>
<evidence type="ECO:0000256" key="5">
    <source>
        <dbReference type="ARBA" id="ARBA00022475"/>
    </source>
</evidence>
<dbReference type="SMART" id="SM00220">
    <property type="entry name" value="S_TKc"/>
    <property type="match status" value="1"/>
</dbReference>
<evidence type="ECO:0000256" key="16">
    <source>
        <dbReference type="ARBA" id="ARBA00022840"/>
    </source>
</evidence>
<comment type="catalytic activity">
    <reaction evidence="23">
        <text>L-seryl-[protein] + ATP = O-phospho-L-seryl-[protein] + ADP + H(+)</text>
        <dbReference type="Rhea" id="RHEA:17989"/>
        <dbReference type="Rhea" id="RHEA-COMP:9863"/>
        <dbReference type="Rhea" id="RHEA-COMP:11604"/>
        <dbReference type="ChEBI" id="CHEBI:15378"/>
        <dbReference type="ChEBI" id="CHEBI:29999"/>
        <dbReference type="ChEBI" id="CHEBI:30616"/>
        <dbReference type="ChEBI" id="CHEBI:83421"/>
        <dbReference type="ChEBI" id="CHEBI:456216"/>
        <dbReference type="EC" id="2.7.11.1"/>
    </reaction>
</comment>
<comment type="subcellular location">
    <subcellularLocation>
        <location evidence="1">Cell membrane</location>
        <topology evidence="1">Single-pass type I membrane protein</topology>
    </subcellularLocation>
</comment>
<dbReference type="InterPro" id="IPR011009">
    <property type="entry name" value="Kinase-like_dom_sf"/>
</dbReference>
<evidence type="ECO:0000256" key="22">
    <source>
        <dbReference type="ARBA" id="ARBA00047899"/>
    </source>
</evidence>
<dbReference type="GO" id="GO:0006952">
    <property type="term" value="P:defense response"/>
    <property type="evidence" value="ECO:0007669"/>
    <property type="project" value="UniProtKB-ARBA"/>
</dbReference>
<keyword evidence="10" id="KW-0808">Transferase</keyword>
<keyword evidence="21" id="KW-0325">Glycoprotein</keyword>
<protein>
    <recommendedName>
        <fullName evidence="4">non-specific serine/threonine protein kinase</fullName>
        <ecNumber evidence="4">2.7.11.1</ecNumber>
    </recommendedName>
</protein>
<evidence type="ECO:0000313" key="28">
    <source>
        <dbReference type="Proteomes" id="UP000594638"/>
    </source>
</evidence>
<keyword evidence="12" id="KW-0732">Signal</keyword>
<dbReference type="PANTHER" id="PTHR48053:SF11">
    <property type="entry name" value="PROTEIN BRASSINOSTEROID INSENSITIVE 1"/>
    <property type="match status" value="1"/>
</dbReference>
<comment type="caution">
    <text evidence="27">The sequence shown here is derived from an EMBL/GenBank/DDBJ whole genome shotgun (WGS) entry which is preliminary data.</text>
</comment>
<dbReference type="OrthoDB" id="1371922at2759"/>
<evidence type="ECO:0000256" key="7">
    <source>
        <dbReference type="ARBA" id="ARBA00022553"/>
    </source>
</evidence>
<dbReference type="PRINTS" id="PR00019">
    <property type="entry name" value="LEURICHRPT"/>
</dbReference>
<keyword evidence="8" id="KW-0433">Leucine-rich repeat</keyword>
<dbReference type="FunFam" id="3.30.1490.310:FF:000001">
    <property type="entry name" value="Serine/threonine-protein kinase BRI1-like 1"/>
    <property type="match status" value="1"/>
</dbReference>
<dbReference type="PROSITE" id="PS00107">
    <property type="entry name" value="PROTEIN_KINASE_ATP"/>
    <property type="match status" value="1"/>
</dbReference>
<evidence type="ECO:0000256" key="19">
    <source>
        <dbReference type="ARBA" id="ARBA00023136"/>
    </source>
</evidence>
<dbReference type="Gene3D" id="3.30.1490.310">
    <property type="match status" value="1"/>
</dbReference>
<dbReference type="GO" id="GO:0009729">
    <property type="term" value="P:detection of brassinosteroid stimulus"/>
    <property type="evidence" value="ECO:0007669"/>
    <property type="project" value="UniProtKB-ARBA"/>
</dbReference>
<feature type="binding site" evidence="24">
    <location>
        <position position="921"/>
    </location>
    <ligand>
        <name>ATP</name>
        <dbReference type="ChEBI" id="CHEBI:30616"/>
    </ligand>
</feature>
<dbReference type="Gramene" id="OE9A048653T1">
    <property type="protein sequence ID" value="OE9A048653C1"/>
    <property type="gene ID" value="OE9A048653"/>
</dbReference>
<keyword evidence="14 24" id="KW-0547">Nucleotide-binding</keyword>
<dbReference type="Pfam" id="PF13855">
    <property type="entry name" value="LRR_8"/>
    <property type="match status" value="1"/>
</dbReference>
<dbReference type="InterPro" id="IPR032675">
    <property type="entry name" value="LRR_dom_sf"/>
</dbReference>
<evidence type="ECO:0000256" key="17">
    <source>
        <dbReference type="ARBA" id="ARBA00022989"/>
    </source>
</evidence>
<keyword evidence="6" id="KW-0723">Serine/threonine-protein kinase</keyword>
<evidence type="ECO:0000256" key="12">
    <source>
        <dbReference type="ARBA" id="ARBA00022729"/>
    </source>
</evidence>
<dbReference type="InterPro" id="IPR013210">
    <property type="entry name" value="LRR_N_plant-typ"/>
</dbReference>
<keyword evidence="15" id="KW-0418">Kinase</keyword>
<feature type="domain" description="Protein kinase" evidence="26">
    <location>
        <begin position="892"/>
        <end position="1166"/>
    </location>
</feature>
<keyword evidence="20 27" id="KW-0675">Receptor</keyword>
<dbReference type="GO" id="GO:0009416">
    <property type="term" value="P:response to light stimulus"/>
    <property type="evidence" value="ECO:0007669"/>
    <property type="project" value="UniProtKB-ARBA"/>
</dbReference>
<evidence type="ECO:0000256" key="1">
    <source>
        <dbReference type="ARBA" id="ARBA00004251"/>
    </source>
</evidence>
<dbReference type="Pfam" id="PF00560">
    <property type="entry name" value="LRR_1"/>
    <property type="match status" value="8"/>
</dbReference>
<dbReference type="InterPro" id="IPR001611">
    <property type="entry name" value="Leu-rich_rpt"/>
</dbReference>
<dbReference type="Pfam" id="PF00069">
    <property type="entry name" value="Pkinase"/>
    <property type="match status" value="1"/>
</dbReference>
<evidence type="ECO:0000256" key="10">
    <source>
        <dbReference type="ARBA" id="ARBA00022679"/>
    </source>
</evidence>